<evidence type="ECO:0000313" key="2">
    <source>
        <dbReference type="EMBL" id="TQL49480.1"/>
    </source>
</evidence>
<protein>
    <submittedName>
        <fullName evidence="2">Uncharacterized protein</fullName>
    </submittedName>
</protein>
<dbReference type="Proteomes" id="UP000319516">
    <property type="component" value="Unassembled WGS sequence"/>
</dbReference>
<keyword evidence="1" id="KW-0812">Transmembrane</keyword>
<sequence length="105" mass="10740">MTPAEAPRSPHAPSAAQPVRNGLILLIMAYLLWLYSGGMVLQDGGAGTASSTVLVLAACCGIIGLWCLAVGVVRAVRKIDDLHGVYVDARGVPGTATAPNEGRNG</sequence>
<name>A0A542YN16_9MICO</name>
<evidence type="ECO:0000256" key="1">
    <source>
        <dbReference type="SAM" id="Phobius"/>
    </source>
</evidence>
<keyword evidence="1" id="KW-0472">Membrane</keyword>
<feature type="transmembrane region" description="Helical" evidence="1">
    <location>
        <begin position="21"/>
        <end position="41"/>
    </location>
</feature>
<evidence type="ECO:0000313" key="3">
    <source>
        <dbReference type="Proteomes" id="UP000319516"/>
    </source>
</evidence>
<dbReference type="AlphaFoldDB" id="A0A542YN16"/>
<organism evidence="2 3">
    <name type="scientific">Ornithinicoccus hortensis</name>
    <dbReference type="NCBI Taxonomy" id="82346"/>
    <lineage>
        <taxon>Bacteria</taxon>
        <taxon>Bacillati</taxon>
        <taxon>Actinomycetota</taxon>
        <taxon>Actinomycetes</taxon>
        <taxon>Micrococcales</taxon>
        <taxon>Intrasporangiaceae</taxon>
        <taxon>Ornithinicoccus</taxon>
    </lineage>
</organism>
<gene>
    <name evidence="2" type="ORF">FB467_0553</name>
</gene>
<dbReference type="RefSeq" id="WP_141783737.1">
    <property type="nucleotide sequence ID" value="NZ_BAAAIK010000003.1"/>
</dbReference>
<accession>A0A542YN16</accession>
<keyword evidence="1" id="KW-1133">Transmembrane helix</keyword>
<proteinExistence type="predicted"/>
<comment type="caution">
    <text evidence="2">The sequence shown here is derived from an EMBL/GenBank/DDBJ whole genome shotgun (WGS) entry which is preliminary data.</text>
</comment>
<keyword evidence="3" id="KW-1185">Reference proteome</keyword>
<reference evidence="2 3" key="1">
    <citation type="submission" date="2019-06" db="EMBL/GenBank/DDBJ databases">
        <title>Sequencing the genomes of 1000 actinobacteria strains.</title>
        <authorList>
            <person name="Klenk H.-P."/>
        </authorList>
    </citation>
    <scope>NUCLEOTIDE SEQUENCE [LARGE SCALE GENOMIC DNA]</scope>
    <source>
        <strain evidence="2 3">DSM 12335</strain>
    </source>
</reference>
<feature type="transmembrane region" description="Helical" evidence="1">
    <location>
        <begin position="53"/>
        <end position="73"/>
    </location>
</feature>
<dbReference type="EMBL" id="VFOP01000001">
    <property type="protein sequence ID" value="TQL49480.1"/>
    <property type="molecule type" value="Genomic_DNA"/>
</dbReference>